<dbReference type="InterPro" id="IPR020845">
    <property type="entry name" value="AMP-binding_CS"/>
</dbReference>
<evidence type="ECO:0000313" key="9">
    <source>
        <dbReference type="Proteomes" id="UP001055219"/>
    </source>
</evidence>
<dbReference type="EMBL" id="JAGIXG020000065">
    <property type="protein sequence ID" value="KAI6778555.1"/>
    <property type="molecule type" value="Genomic_DNA"/>
</dbReference>
<dbReference type="GO" id="GO:0010106">
    <property type="term" value="P:cellular response to iron ion starvation"/>
    <property type="evidence" value="ECO:0007669"/>
    <property type="project" value="UniProtKB-ARBA"/>
</dbReference>
<dbReference type="Proteomes" id="UP001055219">
    <property type="component" value="Unassembled WGS sequence"/>
</dbReference>
<dbReference type="InterPro" id="IPR020806">
    <property type="entry name" value="PKS_PP-bd"/>
</dbReference>
<dbReference type="InterPro" id="IPR000873">
    <property type="entry name" value="AMP-dep_synth/lig_dom"/>
</dbReference>
<dbReference type="GO" id="GO:0031169">
    <property type="term" value="P:ferrichrome biosynthetic process"/>
    <property type="evidence" value="ECO:0007669"/>
    <property type="project" value="UniProtKB-ARBA"/>
</dbReference>
<dbReference type="NCBIfam" id="TIGR01733">
    <property type="entry name" value="AA-adenyl-dom"/>
    <property type="match status" value="3"/>
</dbReference>
<keyword evidence="4" id="KW-0436">Ligase</keyword>
<dbReference type="GeneID" id="75829807"/>
<dbReference type="GO" id="GO:0043041">
    <property type="term" value="P:amino acid activation for nonribosomal peptide biosynthetic process"/>
    <property type="evidence" value="ECO:0007669"/>
    <property type="project" value="TreeGrafter"/>
</dbReference>
<dbReference type="PROSITE" id="PS00012">
    <property type="entry name" value="PHOSPHOPANTETHEINE"/>
    <property type="match status" value="3"/>
</dbReference>
<dbReference type="CDD" id="cd05918">
    <property type="entry name" value="A_NRPS_SidN3_like"/>
    <property type="match status" value="2"/>
</dbReference>
<evidence type="ECO:0000256" key="6">
    <source>
        <dbReference type="SAM" id="MobiDB-lite"/>
    </source>
</evidence>
<dbReference type="FunFam" id="3.40.50.12780:FF:000024">
    <property type="entry name" value="Nonribosomal siderophore peptide synthase SidC"/>
    <property type="match status" value="2"/>
</dbReference>
<reference evidence="8" key="1">
    <citation type="journal article" date="2021" name="J Fungi (Basel)">
        <title>Genomic and Metabolomic Analyses of the Marine Fungus Emericellopsis cladophorae: Insights into Saltwater Adaptability Mechanisms and Its Biosynthetic Potential.</title>
        <authorList>
            <person name="Goncalves M.F.M."/>
            <person name="Hilario S."/>
            <person name="Van de Peer Y."/>
            <person name="Esteves A.C."/>
            <person name="Alves A."/>
        </authorList>
    </citation>
    <scope>NUCLEOTIDE SEQUENCE</scope>
    <source>
        <strain evidence="8">MUM 19.33</strain>
    </source>
</reference>
<keyword evidence="9" id="KW-1185">Reference proteome</keyword>
<keyword evidence="2" id="KW-0596">Phosphopantetheine</keyword>
<comment type="similarity">
    <text evidence="5">Belongs to the NRP synthetase family.</text>
</comment>
<evidence type="ECO:0000256" key="1">
    <source>
        <dbReference type="ARBA" id="ARBA00004924"/>
    </source>
</evidence>
<evidence type="ECO:0000256" key="3">
    <source>
        <dbReference type="ARBA" id="ARBA00022553"/>
    </source>
</evidence>
<protein>
    <submittedName>
        <fullName evidence="8">Non-ribosomal peptide synthetase</fullName>
    </submittedName>
</protein>
<dbReference type="PANTHER" id="PTHR45527:SF1">
    <property type="entry name" value="FATTY ACID SYNTHASE"/>
    <property type="match status" value="1"/>
</dbReference>
<evidence type="ECO:0000256" key="4">
    <source>
        <dbReference type="ARBA" id="ARBA00022598"/>
    </source>
</evidence>
<dbReference type="GO" id="GO:0016874">
    <property type="term" value="F:ligase activity"/>
    <property type="evidence" value="ECO:0007669"/>
    <property type="project" value="UniProtKB-KW"/>
</dbReference>
<dbReference type="Pfam" id="PF00501">
    <property type="entry name" value="AMP-binding"/>
    <property type="match status" value="3"/>
</dbReference>
<proteinExistence type="inferred from homology"/>
<dbReference type="InterPro" id="IPR023213">
    <property type="entry name" value="CAT-like_dom_sf"/>
</dbReference>
<dbReference type="RefSeq" id="XP_051359411.1">
    <property type="nucleotide sequence ID" value="XM_051509594.1"/>
</dbReference>
<evidence type="ECO:0000256" key="2">
    <source>
        <dbReference type="ARBA" id="ARBA00022450"/>
    </source>
</evidence>
<dbReference type="InterPro" id="IPR045851">
    <property type="entry name" value="AMP-bd_C_sf"/>
</dbReference>
<dbReference type="Gene3D" id="3.30.559.10">
    <property type="entry name" value="Chloramphenicol acetyltransferase-like domain"/>
    <property type="match status" value="7"/>
</dbReference>
<dbReference type="Pfam" id="PF00550">
    <property type="entry name" value="PP-binding"/>
    <property type="match status" value="5"/>
</dbReference>
<dbReference type="GO" id="GO:0005737">
    <property type="term" value="C:cytoplasm"/>
    <property type="evidence" value="ECO:0007669"/>
    <property type="project" value="TreeGrafter"/>
</dbReference>
<dbReference type="FunFam" id="3.30.300.30:FF:000015">
    <property type="entry name" value="Nonribosomal peptide synthase SidD"/>
    <property type="match status" value="1"/>
</dbReference>
<dbReference type="Gene3D" id="3.30.300.30">
    <property type="match status" value="3"/>
</dbReference>
<evidence type="ECO:0000256" key="5">
    <source>
        <dbReference type="ARBA" id="ARBA00029454"/>
    </source>
</evidence>
<evidence type="ECO:0000313" key="8">
    <source>
        <dbReference type="EMBL" id="KAI6778555.1"/>
    </source>
</evidence>
<dbReference type="InterPro" id="IPR009081">
    <property type="entry name" value="PP-bd_ACP"/>
</dbReference>
<dbReference type="Gene3D" id="3.30.559.30">
    <property type="entry name" value="Nonribosomal peptide synthetase, condensation domain"/>
    <property type="match status" value="4"/>
</dbReference>
<dbReference type="Pfam" id="PF00668">
    <property type="entry name" value="Condensation"/>
    <property type="match status" value="6"/>
</dbReference>
<comment type="caution">
    <text evidence="8">The sequence shown here is derived from an EMBL/GenBank/DDBJ whole genome shotgun (WGS) entry which is preliminary data.</text>
</comment>
<dbReference type="SUPFAM" id="SSF52777">
    <property type="entry name" value="CoA-dependent acyltransferases"/>
    <property type="match status" value="11"/>
</dbReference>
<dbReference type="PROSITE" id="PS50075">
    <property type="entry name" value="CARRIER"/>
    <property type="match status" value="5"/>
</dbReference>
<dbReference type="PROSITE" id="PS00455">
    <property type="entry name" value="AMP_BINDING"/>
    <property type="match status" value="2"/>
</dbReference>
<dbReference type="SUPFAM" id="SSF56801">
    <property type="entry name" value="Acetyl-CoA synthetase-like"/>
    <property type="match status" value="3"/>
</dbReference>
<feature type="compositionally biased region" description="Polar residues" evidence="6">
    <location>
        <begin position="3310"/>
        <end position="3322"/>
    </location>
</feature>
<dbReference type="Gene3D" id="1.10.1200.10">
    <property type="entry name" value="ACP-like"/>
    <property type="match status" value="5"/>
</dbReference>
<feature type="domain" description="Carrier" evidence="7">
    <location>
        <begin position="2937"/>
        <end position="3011"/>
    </location>
</feature>
<reference evidence="8" key="2">
    <citation type="submission" date="2022-07" db="EMBL/GenBank/DDBJ databases">
        <authorList>
            <person name="Goncalves M.F.M."/>
            <person name="Hilario S."/>
            <person name="Van De Peer Y."/>
            <person name="Esteves A.C."/>
            <person name="Alves A."/>
        </authorList>
    </citation>
    <scope>NUCLEOTIDE SEQUENCE</scope>
    <source>
        <strain evidence="8">MUM 19.33</strain>
    </source>
</reference>
<dbReference type="InterPro" id="IPR042099">
    <property type="entry name" value="ANL_N_sf"/>
</dbReference>
<dbReference type="SUPFAM" id="SSF47336">
    <property type="entry name" value="ACP-like"/>
    <property type="match status" value="5"/>
</dbReference>
<dbReference type="GO" id="GO:0031177">
    <property type="term" value="F:phosphopantetheine binding"/>
    <property type="evidence" value="ECO:0007669"/>
    <property type="project" value="InterPro"/>
</dbReference>
<dbReference type="InterPro" id="IPR006162">
    <property type="entry name" value="Ppantetheine_attach_site"/>
</dbReference>
<dbReference type="Gene3D" id="3.40.50.12780">
    <property type="entry name" value="N-terminal domain of ligase-like"/>
    <property type="match status" value="3"/>
</dbReference>
<keyword evidence="3" id="KW-0597">Phosphoprotein</keyword>
<dbReference type="FunFam" id="3.30.300.30:FF:000033">
    <property type="entry name" value="Nonribosomal siderophore peptide synthase SidC"/>
    <property type="match status" value="1"/>
</dbReference>
<dbReference type="InterPro" id="IPR010071">
    <property type="entry name" value="AA_adenyl_dom"/>
</dbReference>
<name>A0A9P9XVK8_9HYPO</name>
<feature type="region of interest" description="Disordered" evidence="6">
    <location>
        <begin position="3298"/>
        <end position="3327"/>
    </location>
</feature>
<feature type="domain" description="Carrier" evidence="7">
    <location>
        <begin position="3887"/>
        <end position="3960"/>
    </location>
</feature>
<dbReference type="SMART" id="SM00823">
    <property type="entry name" value="PKS_PP"/>
    <property type="match status" value="5"/>
</dbReference>
<dbReference type="PANTHER" id="PTHR45527">
    <property type="entry name" value="NONRIBOSOMAL PEPTIDE SYNTHETASE"/>
    <property type="match status" value="1"/>
</dbReference>
<feature type="domain" description="Carrier" evidence="7">
    <location>
        <begin position="1887"/>
        <end position="1960"/>
    </location>
</feature>
<feature type="domain" description="Carrier" evidence="7">
    <location>
        <begin position="3330"/>
        <end position="3406"/>
    </location>
</feature>
<comment type="pathway">
    <text evidence="1">Siderophore biosynthesis.</text>
</comment>
<sequence>MDSSEMLSIINPQPAKLPGPALLHELVAGPSSSPALDHLRGSVRTSFTYDELHAVSDTIAVKLSSVVRNRDAPFVVPILMRQSPILYASLLGILKAGAAFCPLNLDAPPERVSFILQDVSAAVVLVEEDLAARMPEGVEADIMAIQWKSDKPAISENSPKVATTDLAYVMYTSGSTGTPKGVGLSHGAATQALFAHERHIPLFKRFLQFAAPTFDVSVFEIFFPLARGRTLVSVERGQLLDDLAAAIRETNVDACELTPTVAGSLLRSRDAVPELKLLLTIGEMLTEPVIHEFGGREGRESILWAMYGPTEATIHCTLQPAMQAASTVRNIGFPLDTVSAFVIQPAESGEEVLRILPLGEVGELAVGGHQLAEGYLDRPTQTAAAFIETPYGRLYRTGDKARVLSDGTLECLGRLSEGQVKLRGQRLEINEVQQAILRVKSCHGAVVAVHESTLVAFCATDPGVLEDVIRDECKKWLPQFMIPGVFVMSDSFPKLPSGKVNKRKLLDILPCSALQTAMLAETVGRPGLYWNELELDVADSVSRVAAAFTKILEQTAILRGIFVLLDGNFVCLVKQDVDEEQIKIVDCQSHFSLRQTIADPTFQVQLCDNDHGGTRVCILAHHAIYDGWSMDIILADINRLLSGQSIPKRTPFAEVVAVQRWLASSSAADRSGAYWAAHLQGLTKDSFPVLVDRLGGQPDPIVIADQVEIPYSEVHAVSKALGCSMQALFQAALYVVWAGILGSADVVLGAVSSGRSLPMGGIEETIGPCIAALPLRVDFERFPGTEQLLRHIHSCNRAMLEHSIVPLGEIRKMMGLRASQTVYDLLFVYQQSSESESKRRSLLNETRRLDRLETPFLFEVEPNDTSFSIQITYHPDCARVDMMRMLLQQFNLAFGHLVEQPHCTLADMRRALNPVPALYNISPVPLEGTLDLAAMFEQVVEKSSDRDALSFTEPGHESPFAKTTVTYQELNVLSNRIAHFLLSQGVGANQIVGVILEKSIFLYATILAVLKTGCAYLPLLPSTPADRVEDILRLAKVRHCAVDTASVRLFGHLGEARLVDVERAPLDDFQSCNLGIPHDRDRLAYVIFTSGTTGTPKGVAVTHGNIVSNVDYLSGVYPVQRGVQSNFLQACSQAFDVSVFEIFFAWKTGMCLCTSVNDTLFADLALMINELSITHLSLTPTVASLISRETCPGVEFLVTAGEPLTRSVLEQWGDILWQGYGPSETTNICSVKQMQTDMVVDHLGWVFPNTSVMVMAIGSLEPVPVGWVGEFCYGGDQVAQGYLNMPELTAEKFLQDSRFGRIYRSGDMGRMLPDGSLVILGRIDDQLKLRGQRIEAAEINNIIVSTPWASSAIVILGRRSPDMPEQLVAFYVPAEHVSGDGLLDVDHEASAGLYSLMQSKLPSYMVPSYLIPLARIPMTRSGKINKKHLQVWFQDLPSRYLEAAVPQATLTEDGSKWSTMESDLHTALIQSLEISATEANRWTPFANLGIDSVSAIRLARDLSISLNCRVAVSSIIRNPSIAQLARHLGEQDFEKAVVVGQKTLLPQSCVEKLRHSFLSQDKAVASILPCTPLQAALLSRGGRNYYNKVLLRLKIDASRMQTFWNCMSERHEILRTCFATTEDADHSIAQVVLREWSIPWQQFDATTPSFEKIIQSHLERLPDPVNAMTPPVSLALIRRGTSSFLSFICHHSLYDGVAIDILWREVESLAAGEQLLPAVPYEPLLQEMANLPANTEAFWKKHFHDFVPSYAFPSTAGETTDQALVTKSFTPLRLVQKIVGCQGVGLFETLLLLQQPLHPMDDRVWILEEDKGTMDLPVVCEIVPCPSLDSLVVDLHYDMNFIDPSVACALAGKEKIPGAFRFELEKLRPRRDKGPVIRGHLSSGEWSVDEITIRKAVAELSRQPLEKVARNTTIFQLGLDSINAVQIASKLRLEGLHVSSSQVLEYPTCAALAENLKKGSQIKAPSLAYNLRVFPGDVADECALHTAFLQTRGHHYFNSMTFKVNSSIGIITFTEAWKLMCRQHPMLRTALVPVSHPDTAYAMARHAPMYDLPMTILNHGEQVSELVGDLRASLLAHPQLPPWHVFAHDGENGITMTLLIHHALYDAQSLDEILVSLGKILQGEAHELNIAPVEPGLQVIMSRHIADQTESRLFWESKATDVVINNFPIMTPLREAATSLRSEASTLSLSFSHLRDAAMDVGVTVHAAINAAWARVLASYLGEEAVVFGSTISERTSEATKCTPIPCITTLPVLARATPSNLGLLKNMMEFTTQVRKHQPASLSSVQKWLGHPATPIFDTLVSYRKRDEQEFSRPFELLSDNATLDYKVSMEIEAGPDDCVRLTTTFMPHILPTEQGRMLLDQFDAVLSHLVLHPGETEDELHRLTPKLFSRLPPKLPVMPTTVQYLHQLVEEKARTNPDSTALEFIDSLHQGTMEKRIWTYRQLNERGNQVANMLSTKAPVGSIVAVHFDKCPEAYFSILGILKAGCSFVALDPTAPASRKSFILEDSKAPCVLTTAESTFSGTTTEVVRTSMSVLDEFSTESPVLDILSPDATCYCLYTSGTTGTPKGCEITHENAVQAMMAFQDLFSGHWQADSRWLQFASLHFDVSVLEQYWTWSVGITLVAAPKDIILDDLPGSINKLGITHIDLTPSLARLTHPSEVPSLCKGVFITGGESLKQEILDVWGPKAVIYNAYGPTEATIGVTMYQRVPANGRPSNIGKQFPNVGSYVFKLDTEVPVLRGGVGELCVSGKLVGKGYLNRPDLTAERFPTLQNFSEKIYRTGDLVRVLHDGCFEFLGRADDQVKLRGQRLEIGEINHAIRGVSEIQDAATVVATQGPSEKSVLVAFIVSSTANNKGNLEVVPDIEGLGLKAKEACRTKLPGYMVPTYFLQLPFIPLSVNNKAEAKDLRRLFANLSHAQLSALIATPRSSRSTVNTSSLAKLTKALSTYSGLKQDDVTEDTSIFDLGVDSITVLRLASYLKEQGFDAATPTALLRNPVINDLASALCQKISHSQEVGIKEAEQLMAACKHRYLPSACRTFHIQPEDIEYIAPCSPLQGGIVSRSLASAEGHAYFNTFELKLSPHLGEDKLRHAWDSLVSELAILRTCFLATPSGPIQVALKAVQLPWEHVELPTEEETQHALTSMRKNWLSTNGRNVSEPLQVYFVVSGGKTSLFVNIFHGIYDGMSFDLMLSRLAAKVDDCQHVSLQRIQKWCSGGRPLFNTLFALQMEQSEDYGVWKLVDGELNPDYPLAFEATMMKDGNLRLQLVAQGHVATVAVLDEMLDAFNDSLHQAMKDSSQPVPFGAGNDDLSSSGRTESSNVGDEPPLAFTWTGIAETIRSEMCTLSGASEKDIRGNSTILELGLDSIDVMKLSAALRRCGVKLAASQIMRLQSVSNIVSLAEETPMSPSQTDNATTNFDVIRQRLRENLTRSTIIDMTDVEDVLPATPLQESMVTAMVESDFQWYFNHDLLQLSEDTDVERLKKAWTQVVEAHPILRAGFYPVEDDSLDNAFYQVIHTKNNPWVECLVAEGLDEADRVMERCRLRAKDGKGQTALLQLSLMSVGSQRFVVLSMAHALYDGWSQGLLYRELQNAYNGQLLQARSPDVFLGRLLEASSAQSQEFWSDYLRGSKPTHLSVSLQTEPSATPRFSEATSDVSLDTVKAFCKDLGITMQTLCQASWALILAHYTKQLDIVFGVIMSGRDFEGAEELMFPTMNTVAMRYILHGTARSFLQYVEESMNDVRQHQSYPLRKALTAARAPMGGFFNTLFMLQKSAETESSTLVHSVRGVSAVDYPVCVEAEAEQGQISWRIAVQPGFAPLEPPSNLLRQLDGVLSFFIKSPGSDLLSFTAAGISLGGLPSFAIKEDADSEDESKIATPPTGEEDWSGIANTIRGVLSQASGVDEMSIQMTDTLYHLGLDSISSLRVSRLLRQQDLDLRPRDLIRAESIAHLVEMATANQSDSEGSQDQQATVTWQPPPSLDVDGLLLHHNLQYSDVEAILPALPMQVFVLGTWQNTNGDVFYPTFTYELDSSCSKEEMVAAWGLVTASTPILRTRFMATGDRQLPLLQVVLKSEASDLVHLQPGERTEAGRWRLRLQVHHALYDGVSLPLLMQRLLHALVSGSLPNSPLDLWNRYTTNPYLPSSVSARKAFWTSYLWGVEPYSGARKGYPIRPRMSFIARSAVRDTSLLQRHAAARGVGVQSLFLAAYAKVLLARGHEGGGDEVVFGVYLANRQEDTSLDGSFPRLNLVPLRVKATGTLESVASRVQRDLRLIMSQGRADVGLWEVEAWTGVKLTSFVNFLSLPDGDEEEDGPFTHAMRVRVVEGGAASEEELTAHDTSSVGDVVVRDVFPPAVDIEASLRDKSLDIGIFGLGDGDGDAQSLVSELGHALDV</sequence>
<gene>
    <name evidence="8" type="ORF">J7T54_003305</name>
</gene>
<accession>A0A9P9XVK8</accession>
<dbReference type="InterPro" id="IPR036736">
    <property type="entry name" value="ACP-like_sf"/>
</dbReference>
<evidence type="ECO:0000259" key="7">
    <source>
        <dbReference type="PROSITE" id="PS50075"/>
    </source>
</evidence>
<feature type="domain" description="Carrier" evidence="7">
    <location>
        <begin position="1455"/>
        <end position="1532"/>
    </location>
</feature>
<dbReference type="NCBIfam" id="NF003417">
    <property type="entry name" value="PRK04813.1"/>
    <property type="match status" value="3"/>
</dbReference>
<organism evidence="8 9">
    <name type="scientific">Emericellopsis cladophorae</name>
    <dbReference type="NCBI Taxonomy" id="2686198"/>
    <lineage>
        <taxon>Eukaryota</taxon>
        <taxon>Fungi</taxon>
        <taxon>Dikarya</taxon>
        <taxon>Ascomycota</taxon>
        <taxon>Pezizomycotina</taxon>
        <taxon>Sordariomycetes</taxon>
        <taxon>Hypocreomycetidae</taxon>
        <taxon>Hypocreales</taxon>
        <taxon>Bionectriaceae</taxon>
        <taxon>Emericellopsis</taxon>
    </lineage>
</organism>
<dbReference type="InterPro" id="IPR001242">
    <property type="entry name" value="Condensation_dom"/>
</dbReference>
<dbReference type="OrthoDB" id="416786at2759"/>